<reference evidence="2 3" key="1">
    <citation type="journal article" date="2023" name="Nat. Commun.">
        <title>Origin of minicircular mitochondrial genomes in red algae.</title>
        <authorList>
            <person name="Lee Y."/>
            <person name="Cho C.H."/>
            <person name="Lee Y.M."/>
            <person name="Park S.I."/>
            <person name="Yang J.H."/>
            <person name="West J.A."/>
            <person name="Bhattacharya D."/>
            <person name="Yoon H.S."/>
        </authorList>
    </citation>
    <scope>NUCLEOTIDE SEQUENCE [LARGE SCALE GENOMIC DNA]</scope>
    <source>
        <strain evidence="2 3">CCMP1338</strain>
        <tissue evidence="2">Whole cell</tissue>
    </source>
</reference>
<evidence type="ECO:0000313" key="2">
    <source>
        <dbReference type="EMBL" id="KAJ8901703.1"/>
    </source>
</evidence>
<dbReference type="AlphaFoldDB" id="A0AAV8UKT3"/>
<gene>
    <name evidence="2" type="ORF">NDN08_003909</name>
</gene>
<accession>A0AAV8UKT3</accession>
<evidence type="ECO:0000259" key="1">
    <source>
        <dbReference type="Pfam" id="PF00561"/>
    </source>
</evidence>
<keyword evidence="3" id="KW-1185">Reference proteome</keyword>
<dbReference type="EMBL" id="JAMWBK010000010">
    <property type="protein sequence ID" value="KAJ8901703.1"/>
    <property type="molecule type" value="Genomic_DNA"/>
</dbReference>
<comment type="caution">
    <text evidence="2">The sequence shown here is derived from an EMBL/GenBank/DDBJ whole genome shotgun (WGS) entry which is preliminary data.</text>
</comment>
<dbReference type="PANTHER" id="PTHR42103">
    <property type="entry name" value="ALPHA/BETA-HYDROLASES SUPERFAMILY PROTEIN"/>
    <property type="match status" value="1"/>
</dbReference>
<feature type="domain" description="AB hydrolase-1" evidence="1">
    <location>
        <begin position="73"/>
        <end position="147"/>
    </location>
</feature>
<dbReference type="Gene3D" id="3.40.50.1820">
    <property type="entry name" value="alpha/beta hydrolase"/>
    <property type="match status" value="1"/>
</dbReference>
<dbReference type="SUPFAM" id="SSF53474">
    <property type="entry name" value="alpha/beta-Hydrolases"/>
    <property type="match status" value="1"/>
</dbReference>
<dbReference type="InterPro" id="IPR029058">
    <property type="entry name" value="AB_hydrolase_fold"/>
</dbReference>
<protein>
    <recommendedName>
        <fullName evidence="1">AB hydrolase-1 domain-containing protein</fullName>
    </recommendedName>
</protein>
<dbReference type="Proteomes" id="UP001157974">
    <property type="component" value="Unassembled WGS sequence"/>
</dbReference>
<proteinExistence type="predicted"/>
<dbReference type="Pfam" id="PF00561">
    <property type="entry name" value="Abhydrolase_1"/>
    <property type="match status" value="1"/>
</dbReference>
<dbReference type="InterPro" id="IPR000073">
    <property type="entry name" value="AB_hydrolase_1"/>
</dbReference>
<organism evidence="2 3">
    <name type="scientific">Rhodosorus marinus</name>
    <dbReference type="NCBI Taxonomy" id="101924"/>
    <lineage>
        <taxon>Eukaryota</taxon>
        <taxon>Rhodophyta</taxon>
        <taxon>Stylonematophyceae</taxon>
        <taxon>Stylonematales</taxon>
        <taxon>Stylonemataceae</taxon>
        <taxon>Rhodosorus</taxon>
    </lineage>
</organism>
<evidence type="ECO:0000313" key="3">
    <source>
        <dbReference type="Proteomes" id="UP001157974"/>
    </source>
</evidence>
<dbReference type="PANTHER" id="PTHR42103:SF2">
    <property type="entry name" value="AB HYDROLASE-1 DOMAIN-CONTAINING PROTEIN"/>
    <property type="match status" value="1"/>
</dbReference>
<sequence length="234" mass="25589">MAGTSMQRVNFTSEDSINLEAKFYYDRKPLVADGRRSCVLVVHPHPKLGGTCDNPVVVEMALSMVKEGGLGMCLNLRGVGRSGGSSSWRGDNEVKDVIAAVKYLKERDDVGSVYLVGYSFGACVATTAMLSLRDSVDGFSLLSPPWGRISSIILGHHFKNESQTGQIPKMVVAGTDDIFSSEGAFKKHFEALPEPKTKLVVNRASHFWVNEEQKATTPIAKFFSSLEAARDEKR</sequence>
<name>A0AAV8UKT3_9RHOD</name>